<reference evidence="4" key="2">
    <citation type="journal article" date="2021" name="PeerJ">
        <title>Extensive microbial diversity within the chicken gut microbiome revealed by metagenomics and culture.</title>
        <authorList>
            <person name="Gilroy R."/>
            <person name="Ravi A."/>
            <person name="Getino M."/>
            <person name="Pursley I."/>
            <person name="Horton D.L."/>
            <person name="Alikhan N.F."/>
            <person name="Baker D."/>
            <person name="Gharbi K."/>
            <person name="Hall N."/>
            <person name="Watson M."/>
            <person name="Adriaenssens E.M."/>
            <person name="Foster-Nyarko E."/>
            <person name="Jarju S."/>
            <person name="Secka A."/>
            <person name="Antonio M."/>
            <person name="Oren A."/>
            <person name="Chaudhuri R.R."/>
            <person name="La Ragione R."/>
            <person name="Hildebrand F."/>
            <person name="Pallen M.J."/>
        </authorList>
    </citation>
    <scope>NUCLEOTIDE SEQUENCE</scope>
    <source>
        <strain evidence="4">B1-20833</strain>
    </source>
</reference>
<dbReference type="InterPro" id="IPR036737">
    <property type="entry name" value="OmpA-like_sf"/>
</dbReference>
<evidence type="ECO:0000313" key="5">
    <source>
        <dbReference type="Proteomes" id="UP000823661"/>
    </source>
</evidence>
<feature type="signal peptide" evidence="2">
    <location>
        <begin position="1"/>
        <end position="25"/>
    </location>
</feature>
<keyword evidence="2" id="KW-0732">Signal</keyword>
<proteinExistence type="predicted"/>
<dbReference type="InterPro" id="IPR024480">
    <property type="entry name" value="DUF3868"/>
</dbReference>
<dbReference type="Pfam" id="PF12984">
    <property type="entry name" value="DUF3868"/>
    <property type="match status" value="1"/>
</dbReference>
<sequence length="362" mass="40894">MKKHITILSAVALSLALSAGNLAFAAGKTSASSTGMTSVPGGAEESPYADRDSSRTGRKVSYLDAIRFENRELVKDNRTVSLNMDIVLDSTRIKTQHTVSLTPVIVSEDGKTEQAFETIMIDGRTRHKVFLRKDRLDGSNPQRDSAQAIIQRKNGKEQEYIYVSGLPYGRWMLDGSIRIDECVKGCVDCGEGESEKNLMDPVLPEFIPQWTTGTIEPDPEPIKRREESRVARLQFKWDKYDILPELADNRAVLDTVTSSIDVVKEKDYIAITGIYVAGFASPEGTYEYNIRLSSNRAKSFADYIEKNNEFDHSLMHVEWSGEDWEGFRSELEKSTFAKKDQVIDIIDTYTRDRNGYIEYQLI</sequence>
<dbReference type="Proteomes" id="UP000823661">
    <property type="component" value="Unassembled WGS sequence"/>
</dbReference>
<gene>
    <name evidence="4" type="ORF">IAC06_00270</name>
</gene>
<comment type="caution">
    <text evidence="4">The sequence shown here is derived from an EMBL/GenBank/DDBJ whole genome shotgun (WGS) entry which is preliminary data.</text>
</comment>
<dbReference type="Gene3D" id="3.30.1330.60">
    <property type="entry name" value="OmpA-like domain"/>
    <property type="match status" value="1"/>
</dbReference>
<name>A0A9D9HH49_9BACT</name>
<accession>A0A9D9HH49</accession>
<feature type="chain" id="PRO_5039243852" evidence="2">
    <location>
        <begin position="26"/>
        <end position="362"/>
    </location>
</feature>
<organism evidence="4 5">
    <name type="scientific">Candidatus Cryptobacteroides intestinavium</name>
    <dbReference type="NCBI Taxonomy" id="2840766"/>
    <lineage>
        <taxon>Bacteria</taxon>
        <taxon>Pseudomonadati</taxon>
        <taxon>Bacteroidota</taxon>
        <taxon>Bacteroidia</taxon>
        <taxon>Bacteroidales</taxon>
        <taxon>Candidatus Cryptobacteroides</taxon>
    </lineage>
</organism>
<feature type="domain" description="DUF3868" evidence="3">
    <location>
        <begin position="72"/>
        <end position="146"/>
    </location>
</feature>
<evidence type="ECO:0000256" key="1">
    <source>
        <dbReference type="SAM" id="MobiDB-lite"/>
    </source>
</evidence>
<evidence type="ECO:0000256" key="2">
    <source>
        <dbReference type="SAM" id="SignalP"/>
    </source>
</evidence>
<protein>
    <submittedName>
        <fullName evidence="4">DUF3868 domain-containing protein</fullName>
    </submittedName>
</protein>
<feature type="region of interest" description="Disordered" evidence="1">
    <location>
        <begin position="31"/>
        <end position="55"/>
    </location>
</feature>
<reference evidence="4" key="1">
    <citation type="submission" date="2020-10" db="EMBL/GenBank/DDBJ databases">
        <authorList>
            <person name="Gilroy R."/>
        </authorList>
    </citation>
    <scope>NUCLEOTIDE SEQUENCE</scope>
    <source>
        <strain evidence="4">B1-20833</strain>
    </source>
</reference>
<evidence type="ECO:0000259" key="3">
    <source>
        <dbReference type="Pfam" id="PF12984"/>
    </source>
</evidence>
<dbReference type="AlphaFoldDB" id="A0A9D9HH49"/>
<dbReference type="EMBL" id="JADIMI010000004">
    <property type="protein sequence ID" value="MBO8451306.1"/>
    <property type="molecule type" value="Genomic_DNA"/>
</dbReference>
<evidence type="ECO:0000313" key="4">
    <source>
        <dbReference type="EMBL" id="MBO8451306.1"/>
    </source>
</evidence>
<dbReference type="SUPFAM" id="SSF103088">
    <property type="entry name" value="OmpA-like"/>
    <property type="match status" value="1"/>
</dbReference>